<keyword evidence="11" id="KW-1185">Reference proteome</keyword>
<dbReference type="PRINTS" id="PR00056">
    <property type="entry name" value="HSFDOMAIN"/>
</dbReference>
<gene>
    <name evidence="10" type="ORF">ALC56_14179</name>
</gene>
<keyword evidence="3" id="KW-0805">Transcription regulation</keyword>
<proteinExistence type="inferred from homology"/>
<evidence type="ECO:0000313" key="11">
    <source>
        <dbReference type="Proteomes" id="UP000078541"/>
    </source>
</evidence>
<keyword evidence="10" id="KW-0346">Stress response</keyword>
<dbReference type="Pfam" id="PF00447">
    <property type="entry name" value="HSF_DNA-bind"/>
    <property type="match status" value="1"/>
</dbReference>
<name>A0A195EST8_9HYME</name>
<dbReference type="FunFam" id="1.10.10.10:FF:000027">
    <property type="entry name" value="Heat shock transcription factor 1"/>
    <property type="match status" value="1"/>
</dbReference>
<dbReference type="AlphaFoldDB" id="A0A195EST8"/>
<evidence type="ECO:0000256" key="5">
    <source>
        <dbReference type="ARBA" id="ARBA00023163"/>
    </source>
</evidence>
<evidence type="ECO:0000256" key="4">
    <source>
        <dbReference type="ARBA" id="ARBA00023125"/>
    </source>
</evidence>
<feature type="region of interest" description="Disordered" evidence="8">
    <location>
        <begin position="219"/>
        <end position="240"/>
    </location>
</feature>
<sequence>MRTTSNLGANVPAFLAKLWKMVEDPDTNNLISWSPSGNTFLIKNQSVFTSKLLPHYYKHNNMASFIRQLNMYGFHKIASVELGGLKCDKDEIEFAHQYFCKGSPHLVENIKRKVTANKNQDLLHSSFKPEVVDRMLIEVREMKERQKTMTDALNEMKLENSSLWTELMILRQKHLQQQEIINRLIQLILLTLVQPSRSGLSVKRRYPLMIHDTSCLNKRRKLSKSQESPTGPVIHELDASEPDVDSDYIADILKNENLTVQSPQEHNETLTDEENMGIIHTSETVENVPSERTVQNPEIETKRKLVCKDKKKRKNKVPIKIVIPLENGKQSREILHMFEVSTDEDEPVSLLKNDSIGSNNVGSDDLENYGLTMEVLNNNPSTVKLENIITPEMLTSSEMIHNNNNIQNNIENEEDSSNPNNMYNKFNKNIDSGRAPILVSNGNEYFVNRIVQPQKEDNSYDTASASSSKDLLVSRVNSSGMTEANYRLESMEELNNHVETTQNNLDTFRDVLLSENCNLDANTLLDIFNTDDPMSFGLSLNSELNPYYGREEEDNSVHGSAGGELMTYNPPLELDDMFMGTGSNVTDLQMNGYTHSMNYEDTKKLLDVLIANNTNSVS</sequence>
<comment type="subcellular location">
    <subcellularLocation>
        <location evidence="1">Nucleus</location>
    </subcellularLocation>
</comment>
<evidence type="ECO:0000259" key="9">
    <source>
        <dbReference type="PROSITE" id="PS00434"/>
    </source>
</evidence>
<keyword evidence="6" id="KW-0539">Nucleus</keyword>
<dbReference type="PANTHER" id="PTHR10015:SF427">
    <property type="entry name" value="HEAT SHOCK FACTOR PROTEIN"/>
    <property type="match status" value="1"/>
</dbReference>
<dbReference type="EMBL" id="KQ981979">
    <property type="protein sequence ID" value="KYN31298.1"/>
    <property type="molecule type" value="Genomic_DNA"/>
</dbReference>
<dbReference type="STRING" id="34720.A0A195EST8"/>
<evidence type="ECO:0000256" key="3">
    <source>
        <dbReference type="ARBA" id="ARBA00023015"/>
    </source>
</evidence>
<dbReference type="GO" id="GO:0005634">
    <property type="term" value="C:nucleus"/>
    <property type="evidence" value="ECO:0007669"/>
    <property type="project" value="UniProtKB-SubCell"/>
</dbReference>
<evidence type="ECO:0000256" key="6">
    <source>
        <dbReference type="ARBA" id="ARBA00023242"/>
    </source>
</evidence>
<dbReference type="Proteomes" id="UP000078541">
    <property type="component" value="Unassembled WGS sequence"/>
</dbReference>
<organism evidence="10 11">
    <name type="scientific">Trachymyrmex septentrionalis</name>
    <dbReference type="NCBI Taxonomy" id="34720"/>
    <lineage>
        <taxon>Eukaryota</taxon>
        <taxon>Metazoa</taxon>
        <taxon>Ecdysozoa</taxon>
        <taxon>Arthropoda</taxon>
        <taxon>Hexapoda</taxon>
        <taxon>Insecta</taxon>
        <taxon>Pterygota</taxon>
        <taxon>Neoptera</taxon>
        <taxon>Endopterygota</taxon>
        <taxon>Hymenoptera</taxon>
        <taxon>Apocrita</taxon>
        <taxon>Aculeata</taxon>
        <taxon>Formicoidea</taxon>
        <taxon>Formicidae</taxon>
        <taxon>Myrmicinae</taxon>
        <taxon>Trachymyrmex</taxon>
    </lineage>
</organism>
<evidence type="ECO:0000256" key="8">
    <source>
        <dbReference type="SAM" id="MobiDB-lite"/>
    </source>
</evidence>
<reference evidence="10 11" key="1">
    <citation type="submission" date="2016-03" db="EMBL/GenBank/DDBJ databases">
        <title>Trachymyrmex septentrionalis WGS genome.</title>
        <authorList>
            <person name="Nygaard S."/>
            <person name="Hu H."/>
            <person name="Boomsma J."/>
            <person name="Zhang G."/>
        </authorList>
    </citation>
    <scope>NUCLEOTIDE SEQUENCE [LARGE SCALE GENOMIC DNA]</scope>
    <source>
        <strain evidence="10">Tsep2-gDNA-1</strain>
        <tissue evidence="10">Whole body</tissue>
    </source>
</reference>
<protein>
    <submittedName>
        <fullName evidence="10">Heat shock factor protein</fullName>
    </submittedName>
</protein>
<dbReference type="InterPro" id="IPR000232">
    <property type="entry name" value="HSF_DNA-bd"/>
</dbReference>
<comment type="similarity">
    <text evidence="2 7">Belongs to the HSF family.</text>
</comment>
<dbReference type="PROSITE" id="PS00434">
    <property type="entry name" value="HSF_DOMAIN"/>
    <property type="match status" value="1"/>
</dbReference>
<dbReference type="GO" id="GO:0043565">
    <property type="term" value="F:sequence-specific DNA binding"/>
    <property type="evidence" value="ECO:0007669"/>
    <property type="project" value="InterPro"/>
</dbReference>
<dbReference type="InterPro" id="IPR036388">
    <property type="entry name" value="WH-like_DNA-bd_sf"/>
</dbReference>
<evidence type="ECO:0000256" key="7">
    <source>
        <dbReference type="RuleBase" id="RU004020"/>
    </source>
</evidence>
<feature type="domain" description="HSF-type DNA-binding" evidence="9">
    <location>
        <begin position="53"/>
        <end position="77"/>
    </location>
</feature>
<evidence type="ECO:0000313" key="10">
    <source>
        <dbReference type="EMBL" id="KYN31298.1"/>
    </source>
</evidence>
<dbReference type="Gene3D" id="1.10.10.10">
    <property type="entry name" value="Winged helix-like DNA-binding domain superfamily/Winged helix DNA-binding domain"/>
    <property type="match status" value="1"/>
</dbReference>
<dbReference type="GO" id="GO:0003700">
    <property type="term" value="F:DNA-binding transcription factor activity"/>
    <property type="evidence" value="ECO:0007669"/>
    <property type="project" value="InterPro"/>
</dbReference>
<dbReference type="InterPro" id="IPR036390">
    <property type="entry name" value="WH_DNA-bd_sf"/>
</dbReference>
<dbReference type="SUPFAM" id="SSF46785">
    <property type="entry name" value="Winged helix' DNA-binding domain"/>
    <property type="match status" value="1"/>
</dbReference>
<keyword evidence="5" id="KW-0804">Transcription</keyword>
<dbReference type="SMART" id="SM00415">
    <property type="entry name" value="HSF"/>
    <property type="match status" value="1"/>
</dbReference>
<accession>A0A195EST8</accession>
<evidence type="ECO:0000256" key="1">
    <source>
        <dbReference type="ARBA" id="ARBA00004123"/>
    </source>
</evidence>
<dbReference type="PANTHER" id="PTHR10015">
    <property type="entry name" value="HEAT SHOCK TRANSCRIPTION FACTOR"/>
    <property type="match status" value="1"/>
</dbReference>
<evidence type="ECO:0000256" key="2">
    <source>
        <dbReference type="ARBA" id="ARBA00006403"/>
    </source>
</evidence>
<keyword evidence="4" id="KW-0238">DNA-binding</keyword>